<keyword evidence="2" id="KW-1185">Reference proteome</keyword>
<accession>A0A835JS12</accession>
<dbReference type="EMBL" id="JADGMS010000008">
    <property type="protein sequence ID" value="KAF9676440.1"/>
    <property type="molecule type" value="Genomic_DNA"/>
</dbReference>
<name>A0A835JS12_9ROSI</name>
<dbReference type="OrthoDB" id="10468692at2759"/>
<gene>
    <name evidence="1" type="ORF">SADUNF_Sadunf08G0002300</name>
</gene>
<protein>
    <submittedName>
        <fullName evidence="1">Uncharacterized protein</fullName>
    </submittedName>
</protein>
<evidence type="ECO:0000313" key="2">
    <source>
        <dbReference type="Proteomes" id="UP000657918"/>
    </source>
</evidence>
<comment type="caution">
    <text evidence="1">The sequence shown here is derived from an EMBL/GenBank/DDBJ whole genome shotgun (WGS) entry which is preliminary data.</text>
</comment>
<proteinExistence type="predicted"/>
<sequence length="59" mass="6620">MSLLIPCRSGLKYLAVKGIKLNVFHGERFGLYPEVHSLDLDIEAGEIAGNVYLFLKEQL</sequence>
<reference evidence="1 2" key="1">
    <citation type="submission" date="2020-10" db="EMBL/GenBank/DDBJ databases">
        <title>Plant Genome Project.</title>
        <authorList>
            <person name="Zhang R.-G."/>
        </authorList>
    </citation>
    <scope>NUCLEOTIDE SEQUENCE [LARGE SCALE GENOMIC DNA]</scope>
    <source>
        <strain evidence="1">FAFU-HL-1</strain>
        <tissue evidence="1">Leaf</tissue>
    </source>
</reference>
<dbReference type="AlphaFoldDB" id="A0A835JS12"/>
<evidence type="ECO:0000313" key="1">
    <source>
        <dbReference type="EMBL" id="KAF9676440.1"/>
    </source>
</evidence>
<organism evidence="1 2">
    <name type="scientific">Salix dunnii</name>
    <dbReference type="NCBI Taxonomy" id="1413687"/>
    <lineage>
        <taxon>Eukaryota</taxon>
        <taxon>Viridiplantae</taxon>
        <taxon>Streptophyta</taxon>
        <taxon>Embryophyta</taxon>
        <taxon>Tracheophyta</taxon>
        <taxon>Spermatophyta</taxon>
        <taxon>Magnoliopsida</taxon>
        <taxon>eudicotyledons</taxon>
        <taxon>Gunneridae</taxon>
        <taxon>Pentapetalae</taxon>
        <taxon>rosids</taxon>
        <taxon>fabids</taxon>
        <taxon>Malpighiales</taxon>
        <taxon>Salicaceae</taxon>
        <taxon>Saliceae</taxon>
        <taxon>Salix</taxon>
    </lineage>
</organism>
<dbReference type="Proteomes" id="UP000657918">
    <property type="component" value="Chromosome 8"/>
</dbReference>